<feature type="domain" description="HSac2" evidence="3">
    <location>
        <begin position="587"/>
        <end position="787"/>
    </location>
</feature>
<dbReference type="AlphaFoldDB" id="A0A9P0AME7"/>
<keyword evidence="5" id="KW-1185">Reference proteome</keyword>
<accession>A0A9P0AME7</accession>
<feature type="region of interest" description="Disordered" evidence="1">
    <location>
        <begin position="815"/>
        <end position="844"/>
    </location>
</feature>
<dbReference type="GO" id="GO:2001135">
    <property type="term" value="P:regulation of endocytic recycling"/>
    <property type="evidence" value="ECO:0007669"/>
    <property type="project" value="TreeGrafter"/>
</dbReference>
<evidence type="ECO:0000259" key="3">
    <source>
        <dbReference type="PROSITE" id="PS51791"/>
    </source>
</evidence>
<dbReference type="InterPro" id="IPR034753">
    <property type="entry name" value="hSac2"/>
</dbReference>
<dbReference type="GO" id="GO:0005769">
    <property type="term" value="C:early endosome"/>
    <property type="evidence" value="ECO:0007669"/>
    <property type="project" value="TreeGrafter"/>
</dbReference>
<evidence type="ECO:0000259" key="2">
    <source>
        <dbReference type="PROSITE" id="PS50275"/>
    </source>
</evidence>
<evidence type="ECO:0000256" key="1">
    <source>
        <dbReference type="SAM" id="MobiDB-lite"/>
    </source>
</evidence>
<protein>
    <recommendedName>
        <fullName evidence="6">Phosphatidylinositide phosphatase SAC2</fullName>
    </recommendedName>
</protein>
<dbReference type="KEGG" id="btab:109033819"/>
<organism evidence="4 5">
    <name type="scientific">Bemisia tabaci</name>
    <name type="common">Sweetpotato whitefly</name>
    <name type="synonym">Aleurodes tabaci</name>
    <dbReference type="NCBI Taxonomy" id="7038"/>
    <lineage>
        <taxon>Eukaryota</taxon>
        <taxon>Metazoa</taxon>
        <taxon>Ecdysozoa</taxon>
        <taxon>Arthropoda</taxon>
        <taxon>Hexapoda</taxon>
        <taxon>Insecta</taxon>
        <taxon>Pterygota</taxon>
        <taxon>Neoptera</taxon>
        <taxon>Paraneoptera</taxon>
        <taxon>Hemiptera</taxon>
        <taxon>Sternorrhyncha</taxon>
        <taxon>Aleyrodoidea</taxon>
        <taxon>Aleyrodidae</taxon>
        <taxon>Aleyrodinae</taxon>
        <taxon>Bemisia</taxon>
    </lineage>
</organism>
<dbReference type="EMBL" id="OU963869">
    <property type="protein sequence ID" value="CAH0394923.1"/>
    <property type="molecule type" value="Genomic_DNA"/>
</dbReference>
<feature type="domain" description="SAC" evidence="2">
    <location>
        <begin position="189"/>
        <end position="512"/>
    </location>
</feature>
<evidence type="ECO:0008006" key="6">
    <source>
        <dbReference type="Google" id="ProtNLM"/>
    </source>
</evidence>
<dbReference type="Pfam" id="PF02383">
    <property type="entry name" value="Syja_N"/>
    <property type="match status" value="1"/>
</dbReference>
<proteinExistence type="predicted"/>
<dbReference type="GO" id="GO:0045334">
    <property type="term" value="C:clathrin-coated endocytic vesicle"/>
    <property type="evidence" value="ECO:0007669"/>
    <property type="project" value="TreeGrafter"/>
</dbReference>
<dbReference type="PANTHER" id="PTHR45662">
    <property type="entry name" value="PHOSPHATIDYLINOSITIDE PHOSPHATASE SAC1"/>
    <property type="match status" value="1"/>
</dbReference>
<dbReference type="GO" id="GO:0043812">
    <property type="term" value="F:phosphatidylinositol-4-phosphate phosphatase activity"/>
    <property type="evidence" value="ECO:0007669"/>
    <property type="project" value="TreeGrafter"/>
</dbReference>
<dbReference type="Proteomes" id="UP001152759">
    <property type="component" value="Chromosome 8"/>
</dbReference>
<dbReference type="PROSITE" id="PS50275">
    <property type="entry name" value="SAC"/>
    <property type="match status" value="1"/>
</dbReference>
<dbReference type="PANTHER" id="PTHR45662:SF8">
    <property type="entry name" value="PHOSPHATIDYLINOSITIDE PHOSPHATASE SAC2"/>
    <property type="match status" value="1"/>
</dbReference>
<dbReference type="PROSITE" id="PS51791">
    <property type="entry name" value="HSAC2"/>
    <property type="match status" value="1"/>
</dbReference>
<evidence type="ECO:0000313" key="4">
    <source>
        <dbReference type="EMBL" id="CAH0394923.1"/>
    </source>
</evidence>
<dbReference type="InterPro" id="IPR002013">
    <property type="entry name" value="SAC_dom"/>
</dbReference>
<dbReference type="OrthoDB" id="405996at2759"/>
<dbReference type="GO" id="GO:0046856">
    <property type="term" value="P:phosphatidylinositol dephosphorylation"/>
    <property type="evidence" value="ECO:0007669"/>
    <property type="project" value="TreeGrafter"/>
</dbReference>
<sequence>MELLKTHQYYVLLNGEHSLWCDRKTGAFEAKPGWELANGQDPECLGIFYGLIGRIRLADCDDRLLLIKECATVGTLPSGHVVNAITSIAILQPTAQGVNDIGLKPCRKHHKQQLDLLAASSQKAAIAKTWGSIKSATSSIKTSSTQHGFMQSSSKTGFSLRKETKEKEKFEKRIVDELFRIFTGTDSFYYCPNGGDLTNSVQKQYYNSDREPNAFSWRLVDDRFFWNKHMLQDLILTNDPQMDPWIIPIIQGFVQIETVHLDCKKEAFSLTIISRRSRFRAGTRYKRRGLDESGRCANYVETEQIVCYKHHCVSFVQVRGSVPLYWSQPGYKYRPPPRLHRTKAETHEAFEKHFNEELALYGPVAIINLVEQTGKESVIFDAYTEHVMMFNNTDITYVTFDFHEFCRGMKFENVTVLIHHLEKEGVLNQIGYCWRDKHGLIKPQTGIIRTNCIDCLDRTNIVQTALAKVVITSQLTKLGLVSPEGTFPDNLKTIFQLIWANNGDHISKQYAGTNALKGDYTRTGERKFSGLMKDGMNSANRYYLSRFKDTWRQATIDIMLGNPVEEPVTGAKEASEDFEDEVDGDESMNAEHVKLLIEDCKKLLISDQNHVRGAWGLINASEITDLSESEMDTVLILTQDSYYVADYDDQMDKISKYQRVPLEDIVVIETGPLSFGNAVASGPLQLFKQSTQKQPASVHCLRIQYNIGNGQMYYHTFRSTNIRFFNNVTSIIKSPEEMIESFNIIADTIVQTAAAIGLEIQWKEGPLDPAPLSKESMSRNSSETQLSSLKNVGAKALTSMSQGFSKLNRLGQSFKSRTKPKVEMSPSKLSNTAESAEISSEEEELASDAKLEAVSNIGRSSGGKEPLHRVDFYLPSVGLLISCQQIHFIQPKESSVSESVVTVGLSKVCDQNKVHGKYPFLHSRTDLVLNVGPAHSSVSKAPDIVISSTCDKSDLVDSSYMNSLFSRSSEVLSLNQGTSVSSSSVLSKKDSSIVRSSSEKDLVMNIKQSHSETTLRNLKFSFSSVASTAISIPSSPFSRFARGVQSLSSNLDPRKLKASTQEKVSPVLSPDEVVQNQVLIEKWVRHNCRSKLIAL</sequence>
<gene>
    <name evidence="4" type="ORF">BEMITA_LOCUS13170</name>
</gene>
<reference evidence="4" key="1">
    <citation type="submission" date="2021-12" db="EMBL/GenBank/DDBJ databases">
        <authorList>
            <person name="King R."/>
        </authorList>
    </citation>
    <scope>NUCLEOTIDE SEQUENCE</scope>
</reference>
<dbReference type="Pfam" id="PF12456">
    <property type="entry name" value="hSac2"/>
    <property type="match status" value="1"/>
</dbReference>
<evidence type="ECO:0000313" key="5">
    <source>
        <dbReference type="Proteomes" id="UP001152759"/>
    </source>
</evidence>
<dbReference type="InterPro" id="IPR022158">
    <property type="entry name" value="Inositol_phosphatase"/>
</dbReference>
<name>A0A9P0AME7_BEMTA</name>